<feature type="transmembrane region" description="Helical" evidence="10">
    <location>
        <begin position="128"/>
        <end position="150"/>
    </location>
</feature>
<dbReference type="Proteomes" id="UP001150538">
    <property type="component" value="Unassembled WGS sequence"/>
</dbReference>
<dbReference type="PANTHER" id="PTHR10778">
    <property type="entry name" value="SOLUTE CARRIER FAMILY 35 MEMBER B"/>
    <property type="match status" value="1"/>
</dbReference>
<reference evidence="11" key="1">
    <citation type="submission" date="2022-07" db="EMBL/GenBank/DDBJ databases">
        <title>Phylogenomic reconstructions and comparative analyses of Kickxellomycotina fungi.</title>
        <authorList>
            <person name="Reynolds N.K."/>
            <person name="Stajich J.E."/>
            <person name="Barry K."/>
            <person name="Grigoriev I.V."/>
            <person name="Crous P."/>
            <person name="Smith M.E."/>
        </authorList>
    </citation>
    <scope>NUCLEOTIDE SEQUENCE</scope>
    <source>
        <strain evidence="11">NBRC 100468</strain>
    </source>
</reference>
<dbReference type="GO" id="GO:0000139">
    <property type="term" value="C:Golgi membrane"/>
    <property type="evidence" value="ECO:0007669"/>
    <property type="project" value="TreeGrafter"/>
</dbReference>
<comment type="similarity">
    <text evidence="2">Belongs to the nucleotide-sugar transporter family. SLC35B subfamily.</text>
</comment>
<evidence type="ECO:0000256" key="1">
    <source>
        <dbReference type="ARBA" id="ARBA00004477"/>
    </source>
</evidence>
<dbReference type="InterPro" id="IPR037185">
    <property type="entry name" value="EmrE-like"/>
</dbReference>
<evidence type="ECO:0000256" key="7">
    <source>
        <dbReference type="ARBA" id="ARBA00022989"/>
    </source>
</evidence>
<keyword evidence="3" id="KW-0813">Transport</keyword>
<evidence type="ECO:0000256" key="10">
    <source>
        <dbReference type="SAM" id="Phobius"/>
    </source>
</evidence>
<proteinExistence type="inferred from homology"/>
<evidence type="ECO:0000256" key="5">
    <source>
        <dbReference type="ARBA" id="ARBA00022692"/>
    </source>
</evidence>
<dbReference type="EMBL" id="JANBPU010000014">
    <property type="protein sequence ID" value="KAJ1920412.1"/>
    <property type="molecule type" value="Genomic_DNA"/>
</dbReference>
<evidence type="ECO:0000313" key="12">
    <source>
        <dbReference type="Proteomes" id="UP001150538"/>
    </source>
</evidence>
<feature type="transmembrane region" description="Helical" evidence="10">
    <location>
        <begin position="38"/>
        <end position="61"/>
    </location>
</feature>
<keyword evidence="4" id="KW-0762">Sugar transport</keyword>
<keyword evidence="6" id="KW-0256">Endoplasmic reticulum</keyword>
<comment type="subcellular location">
    <subcellularLocation>
        <location evidence="1">Endoplasmic reticulum membrane</location>
        <topology evidence="1">Multi-pass membrane protein</topology>
    </subcellularLocation>
</comment>
<accession>A0A9W8A0G8</accession>
<evidence type="ECO:0000256" key="8">
    <source>
        <dbReference type="ARBA" id="ARBA00023136"/>
    </source>
</evidence>
<name>A0A9W8A0G8_9FUNG</name>
<keyword evidence="7 10" id="KW-1133">Transmembrane helix</keyword>
<dbReference type="OrthoDB" id="1601at2759"/>
<gene>
    <name evidence="11" type="primary">HUT1</name>
    <name evidence="11" type="ORF">H4219_001388</name>
</gene>
<dbReference type="GO" id="GO:0005459">
    <property type="term" value="F:UDP-galactose transmembrane transporter activity"/>
    <property type="evidence" value="ECO:0007669"/>
    <property type="project" value="TreeGrafter"/>
</dbReference>
<protein>
    <recommendedName>
        <fullName evidence="9">UDP-galactose transporter homolog 1</fullName>
    </recommendedName>
</protein>
<dbReference type="InterPro" id="IPR013657">
    <property type="entry name" value="SCL35B1-4/HUT1"/>
</dbReference>
<dbReference type="GO" id="GO:0005460">
    <property type="term" value="F:UDP-glucose transmembrane transporter activity"/>
    <property type="evidence" value="ECO:0007669"/>
    <property type="project" value="TreeGrafter"/>
</dbReference>
<dbReference type="PANTHER" id="PTHR10778:SF10">
    <property type="entry name" value="SOLUTE CARRIER FAMILY 35 MEMBER B1"/>
    <property type="match status" value="1"/>
</dbReference>
<organism evidence="11 12">
    <name type="scientific">Mycoemilia scoparia</name>
    <dbReference type="NCBI Taxonomy" id="417184"/>
    <lineage>
        <taxon>Eukaryota</taxon>
        <taxon>Fungi</taxon>
        <taxon>Fungi incertae sedis</taxon>
        <taxon>Zoopagomycota</taxon>
        <taxon>Kickxellomycotina</taxon>
        <taxon>Kickxellomycetes</taxon>
        <taxon>Kickxellales</taxon>
        <taxon>Kickxellaceae</taxon>
        <taxon>Mycoemilia</taxon>
    </lineage>
</organism>
<evidence type="ECO:0000313" key="11">
    <source>
        <dbReference type="EMBL" id="KAJ1920412.1"/>
    </source>
</evidence>
<dbReference type="SUPFAM" id="SSF103481">
    <property type="entry name" value="Multidrug resistance efflux transporter EmrE"/>
    <property type="match status" value="1"/>
</dbReference>
<keyword evidence="12" id="KW-1185">Reference proteome</keyword>
<dbReference type="Pfam" id="PF08449">
    <property type="entry name" value="UAA"/>
    <property type="match status" value="1"/>
</dbReference>
<feature type="transmembrane region" description="Helical" evidence="10">
    <location>
        <begin position="162"/>
        <end position="180"/>
    </location>
</feature>
<feature type="transmembrane region" description="Helical" evidence="10">
    <location>
        <begin position="73"/>
        <end position="91"/>
    </location>
</feature>
<evidence type="ECO:0000256" key="4">
    <source>
        <dbReference type="ARBA" id="ARBA00022597"/>
    </source>
</evidence>
<feature type="transmembrane region" description="Helical" evidence="10">
    <location>
        <begin position="200"/>
        <end position="217"/>
    </location>
</feature>
<evidence type="ECO:0000256" key="6">
    <source>
        <dbReference type="ARBA" id="ARBA00022824"/>
    </source>
</evidence>
<sequence>MFDLIFCIAGIYACFLTWGVTQERVVSTDYGNGDKFRHFIVLNLVQAVVASFVGFMYATIVRKEEMVGLNRPLVKRIAILGLLVASASPFGYSSMKYLNYVAVTLAKSCKLLPIVIMNKLLYNRKYPLYKYAVVAMVTIGVSTFMLYQPAKKNKKATTTLEGSIFGLFLVLINLTLDGIVSSMQDQIFADFKYLRGEHMMCYVSLFSSIFMLVWLLNPWNPELGQAISFFAAHPQVIGDIGLFAICGATGQCFIYYMLAHFGSLALTTTTVTRKLFTILLSIAKFNHTLNPAQWGSILCVFSGIALEAVMKTKSSKKLKEKTSAPATKEENTQVSEEKVITYSSKHTQINAFDSALRSRQPIQSSSQ</sequence>
<dbReference type="AlphaFoldDB" id="A0A9W8A0G8"/>
<keyword evidence="5 10" id="KW-0812">Transmembrane</keyword>
<evidence type="ECO:0000256" key="3">
    <source>
        <dbReference type="ARBA" id="ARBA00022448"/>
    </source>
</evidence>
<evidence type="ECO:0000256" key="9">
    <source>
        <dbReference type="ARBA" id="ARBA00041103"/>
    </source>
</evidence>
<keyword evidence="8 10" id="KW-0472">Membrane</keyword>
<comment type="caution">
    <text evidence="11">The sequence shown here is derived from an EMBL/GenBank/DDBJ whole genome shotgun (WGS) entry which is preliminary data.</text>
</comment>
<evidence type="ECO:0000256" key="2">
    <source>
        <dbReference type="ARBA" id="ARBA00010694"/>
    </source>
</evidence>
<dbReference type="GO" id="GO:0005789">
    <property type="term" value="C:endoplasmic reticulum membrane"/>
    <property type="evidence" value="ECO:0007669"/>
    <property type="project" value="UniProtKB-SubCell"/>
</dbReference>